<keyword evidence="2" id="KW-1185">Reference proteome</keyword>
<comment type="caution">
    <text evidence="1">The sequence shown here is derived from an EMBL/GenBank/DDBJ whole genome shotgun (WGS) entry which is preliminary data.</text>
</comment>
<dbReference type="eggNOG" id="ENOG5031JWU">
    <property type="taxonomic scope" value="Bacteria"/>
</dbReference>
<evidence type="ECO:0000313" key="2">
    <source>
        <dbReference type="Proteomes" id="UP000029055"/>
    </source>
</evidence>
<proteinExistence type="predicted"/>
<evidence type="ECO:0000313" key="1">
    <source>
        <dbReference type="EMBL" id="KFJ03634.1"/>
    </source>
</evidence>
<gene>
    <name evidence="1" type="ORF">BISU_0106</name>
</gene>
<dbReference type="RefSeq" id="WP_024464415.1">
    <property type="nucleotide sequence ID" value="NZ_CP062939.1"/>
</dbReference>
<protein>
    <recommendedName>
        <fullName evidence="3">Ribbon-helix-helix protein CopG domain-containing protein</fullName>
    </recommendedName>
</protein>
<dbReference type="AlphaFoldDB" id="A0A087E783"/>
<dbReference type="OrthoDB" id="3232430at2"/>
<organism evidence="1 2">
    <name type="scientific">Bifidobacterium subtile</name>
    <dbReference type="NCBI Taxonomy" id="77635"/>
    <lineage>
        <taxon>Bacteria</taxon>
        <taxon>Bacillati</taxon>
        <taxon>Actinomycetota</taxon>
        <taxon>Actinomycetes</taxon>
        <taxon>Bifidobacteriales</taxon>
        <taxon>Bifidobacteriaceae</taxon>
        <taxon>Bifidobacterium</taxon>
    </lineage>
</organism>
<dbReference type="Proteomes" id="UP000029055">
    <property type="component" value="Unassembled WGS sequence"/>
</dbReference>
<reference evidence="1 2" key="1">
    <citation type="submission" date="2014-03" db="EMBL/GenBank/DDBJ databases">
        <title>Genomics of Bifidobacteria.</title>
        <authorList>
            <person name="Ventura M."/>
            <person name="Milani C."/>
            <person name="Lugli G.A."/>
        </authorList>
    </citation>
    <scope>NUCLEOTIDE SEQUENCE [LARGE SCALE GENOMIC DNA]</scope>
    <source>
        <strain evidence="1 2">LMG 11597</strain>
    </source>
</reference>
<dbReference type="EMBL" id="JGZR01000006">
    <property type="protein sequence ID" value="KFJ03634.1"/>
    <property type="molecule type" value="Genomic_DNA"/>
</dbReference>
<evidence type="ECO:0008006" key="3">
    <source>
        <dbReference type="Google" id="ProtNLM"/>
    </source>
</evidence>
<sequence length="117" mass="13054">MSDITRTQTERDEIRDWSDALADQAEAGMLTPIPGSSVYAEEDAPAMTDNDLLAIFAGRPRQELRQTTKKTWRIRTTEQLDAWAAAGAREEHINMSALIRKAVAEYLGNHHKTAQSA</sequence>
<name>A0A087E783_9BIFI</name>
<accession>A0A087E783</accession>